<comment type="subcellular location">
    <subcellularLocation>
        <location evidence="9">Cell membrane</location>
        <topology evidence="9">Multi-pass membrane protein</topology>
    </subcellularLocation>
</comment>
<dbReference type="GO" id="GO:0006508">
    <property type="term" value="P:proteolysis"/>
    <property type="evidence" value="ECO:0007669"/>
    <property type="project" value="UniProtKB-KW"/>
</dbReference>
<evidence type="ECO:0000256" key="8">
    <source>
        <dbReference type="ARBA" id="ARBA00023136"/>
    </source>
</evidence>
<name>A0A7G8BQU5_9BACT</name>
<comment type="function">
    <text evidence="9">This protein specifically catalyzes the removal of signal peptides from prolipoproteins.</text>
</comment>
<dbReference type="InterPro" id="IPR001872">
    <property type="entry name" value="Peptidase_A8"/>
</dbReference>
<dbReference type="Proteomes" id="UP000515312">
    <property type="component" value="Chromosome"/>
</dbReference>
<evidence type="ECO:0000256" key="2">
    <source>
        <dbReference type="ARBA" id="ARBA00022475"/>
    </source>
</evidence>
<evidence type="ECO:0000313" key="12">
    <source>
        <dbReference type="Proteomes" id="UP000515312"/>
    </source>
</evidence>
<keyword evidence="4 9" id="KW-0812">Transmembrane</keyword>
<dbReference type="NCBIfam" id="TIGR00077">
    <property type="entry name" value="lspA"/>
    <property type="match status" value="1"/>
</dbReference>
<feature type="transmembrane region" description="Helical" evidence="9">
    <location>
        <begin position="95"/>
        <end position="114"/>
    </location>
</feature>
<evidence type="ECO:0000256" key="3">
    <source>
        <dbReference type="ARBA" id="ARBA00022670"/>
    </source>
</evidence>
<evidence type="ECO:0000256" key="10">
    <source>
        <dbReference type="RuleBase" id="RU004181"/>
    </source>
</evidence>
<evidence type="ECO:0000256" key="6">
    <source>
        <dbReference type="ARBA" id="ARBA00022801"/>
    </source>
</evidence>
<comment type="similarity">
    <text evidence="1 9 10">Belongs to the peptidase A8 family.</text>
</comment>
<comment type="catalytic activity">
    <reaction evidence="9">
        <text>Release of signal peptides from bacterial membrane prolipoproteins. Hydrolyzes -Xaa-Yaa-Zaa-|-(S,diacylglyceryl)Cys-, in which Xaa is hydrophobic (preferably Leu), and Yaa (Ala or Ser) and Zaa (Gly or Ala) have small, neutral side chains.</text>
        <dbReference type="EC" id="3.4.23.36"/>
    </reaction>
</comment>
<sequence>MLKQDRRSWLLAISALIIVLDRWSKIWVAHHIADGDAITVIPRYFYISHVLNPGAAFSLFSDSATPGRTRWLLTSFSILAAVIVLGLIFKIGRRFSATTIALALILGGAIGNVWDRIHYGVVTDFLEVFLRWGQWSYHWPDFNIADSAIVCGGILIMLDALLPKKSTS</sequence>
<dbReference type="Pfam" id="PF01252">
    <property type="entry name" value="Peptidase_A8"/>
    <property type="match status" value="1"/>
</dbReference>
<dbReference type="GO" id="GO:0004190">
    <property type="term" value="F:aspartic-type endopeptidase activity"/>
    <property type="evidence" value="ECO:0007669"/>
    <property type="project" value="UniProtKB-UniRule"/>
</dbReference>
<dbReference type="KEGG" id="adin:H7849_10500"/>
<dbReference type="EMBL" id="CP060394">
    <property type="protein sequence ID" value="QNI34915.1"/>
    <property type="molecule type" value="Genomic_DNA"/>
</dbReference>
<keyword evidence="12" id="KW-1185">Reference proteome</keyword>
<evidence type="ECO:0000313" key="11">
    <source>
        <dbReference type="EMBL" id="QNI34915.1"/>
    </source>
</evidence>
<keyword evidence="2 9" id="KW-1003">Cell membrane</keyword>
<organism evidence="11 12">
    <name type="scientific">Alloacidobacterium dinghuense</name>
    <dbReference type="NCBI Taxonomy" id="2763107"/>
    <lineage>
        <taxon>Bacteria</taxon>
        <taxon>Pseudomonadati</taxon>
        <taxon>Acidobacteriota</taxon>
        <taxon>Terriglobia</taxon>
        <taxon>Terriglobales</taxon>
        <taxon>Acidobacteriaceae</taxon>
        <taxon>Alloacidobacterium</taxon>
    </lineage>
</organism>
<feature type="active site" evidence="9">
    <location>
        <position position="124"/>
    </location>
</feature>
<dbReference type="AlphaFoldDB" id="A0A7G8BQU5"/>
<dbReference type="PANTHER" id="PTHR33695:SF1">
    <property type="entry name" value="LIPOPROTEIN SIGNAL PEPTIDASE"/>
    <property type="match status" value="1"/>
</dbReference>
<protein>
    <recommendedName>
        <fullName evidence="9">Lipoprotein signal peptidase</fullName>
        <ecNumber evidence="9">3.4.23.36</ecNumber>
    </recommendedName>
    <alternativeName>
        <fullName evidence="9">Prolipoprotein signal peptidase</fullName>
    </alternativeName>
    <alternativeName>
        <fullName evidence="9">Signal peptidase II</fullName>
        <shortName evidence="9">SPase II</shortName>
    </alternativeName>
</protein>
<dbReference type="PANTHER" id="PTHR33695">
    <property type="entry name" value="LIPOPROTEIN SIGNAL PEPTIDASE"/>
    <property type="match status" value="1"/>
</dbReference>
<keyword evidence="3 9" id="KW-0645">Protease</keyword>
<comment type="caution">
    <text evidence="9">Lacks conserved residue(s) required for the propagation of feature annotation.</text>
</comment>
<evidence type="ECO:0000256" key="5">
    <source>
        <dbReference type="ARBA" id="ARBA00022750"/>
    </source>
</evidence>
<gene>
    <name evidence="9 11" type="primary">lspA</name>
    <name evidence="11" type="ORF">H7849_10500</name>
</gene>
<comment type="pathway">
    <text evidence="9">Protein modification; lipoprotein biosynthesis (signal peptide cleavage).</text>
</comment>
<keyword evidence="6 9" id="KW-0378">Hydrolase</keyword>
<evidence type="ECO:0000256" key="9">
    <source>
        <dbReference type="HAMAP-Rule" id="MF_00161"/>
    </source>
</evidence>
<feature type="transmembrane region" description="Helical" evidence="9">
    <location>
        <begin position="71"/>
        <end position="88"/>
    </location>
</feature>
<dbReference type="HAMAP" id="MF_00161">
    <property type="entry name" value="LspA"/>
    <property type="match status" value="1"/>
</dbReference>
<keyword evidence="5 9" id="KW-0064">Aspartyl protease</keyword>
<dbReference type="PRINTS" id="PR00781">
    <property type="entry name" value="LIPOSIGPTASE"/>
</dbReference>
<evidence type="ECO:0000256" key="7">
    <source>
        <dbReference type="ARBA" id="ARBA00022989"/>
    </source>
</evidence>
<dbReference type="UniPathway" id="UPA00665"/>
<accession>A0A7G8BQU5</accession>
<dbReference type="GO" id="GO:0005886">
    <property type="term" value="C:plasma membrane"/>
    <property type="evidence" value="ECO:0007669"/>
    <property type="project" value="UniProtKB-SubCell"/>
</dbReference>
<feature type="active site" evidence="9">
    <location>
        <position position="146"/>
    </location>
</feature>
<evidence type="ECO:0000256" key="1">
    <source>
        <dbReference type="ARBA" id="ARBA00006139"/>
    </source>
</evidence>
<dbReference type="EC" id="3.4.23.36" evidence="9"/>
<keyword evidence="7 9" id="KW-1133">Transmembrane helix</keyword>
<evidence type="ECO:0000256" key="4">
    <source>
        <dbReference type="ARBA" id="ARBA00022692"/>
    </source>
</evidence>
<proteinExistence type="inferred from homology"/>
<reference evidence="11 12" key="1">
    <citation type="submission" date="2020-08" db="EMBL/GenBank/DDBJ databases">
        <title>Edaphobacter telluris sp. nov. and Acidobacterium dinghuensis sp. nov., two acidobacteria isolated from forest soil.</title>
        <authorList>
            <person name="Fu J."/>
            <person name="Qiu L."/>
        </authorList>
    </citation>
    <scope>NUCLEOTIDE SEQUENCE [LARGE SCALE GENOMIC DNA]</scope>
    <source>
        <strain evidence="11">4Y35</strain>
    </source>
</reference>
<keyword evidence="8 9" id="KW-0472">Membrane</keyword>